<accession>A0ABD5ZD02</accession>
<evidence type="ECO:0000256" key="3">
    <source>
        <dbReference type="SAM" id="MobiDB-lite"/>
    </source>
</evidence>
<proteinExistence type="predicted"/>
<evidence type="ECO:0000313" key="5">
    <source>
        <dbReference type="EMBL" id="MFC7203114.1"/>
    </source>
</evidence>
<keyword evidence="6" id="KW-1185">Reference proteome</keyword>
<dbReference type="InterPro" id="IPR007050">
    <property type="entry name" value="HTH_bacterioopsin"/>
</dbReference>
<dbReference type="Pfam" id="PF04967">
    <property type="entry name" value="HTH_10"/>
    <property type="match status" value="1"/>
</dbReference>
<dbReference type="PANTHER" id="PTHR34236:SF1">
    <property type="entry name" value="DIMETHYL SULFOXIDE REDUCTASE TRANSCRIPTIONAL ACTIVATOR"/>
    <property type="match status" value="1"/>
</dbReference>
<name>A0ABD5ZD02_9EURY</name>
<evidence type="ECO:0000313" key="6">
    <source>
        <dbReference type="Proteomes" id="UP001596481"/>
    </source>
</evidence>
<dbReference type="EMBL" id="JBHTAA010000002">
    <property type="protein sequence ID" value="MFC7203114.1"/>
    <property type="molecule type" value="Genomic_DNA"/>
</dbReference>
<protein>
    <submittedName>
        <fullName evidence="5">Helix-turn-helix domain-containing protein</fullName>
    </submittedName>
</protein>
<feature type="region of interest" description="Disordered" evidence="3">
    <location>
        <begin position="214"/>
        <end position="243"/>
    </location>
</feature>
<gene>
    <name evidence="5" type="ORF">ACFQJC_06285</name>
</gene>
<feature type="domain" description="HTH bat-type" evidence="4">
    <location>
        <begin position="159"/>
        <end position="210"/>
    </location>
</feature>
<dbReference type="Proteomes" id="UP001596481">
    <property type="component" value="Unassembled WGS sequence"/>
</dbReference>
<evidence type="ECO:0000256" key="2">
    <source>
        <dbReference type="ARBA" id="ARBA00023163"/>
    </source>
</evidence>
<organism evidence="5 6">
    <name type="scientific">Haloferax namakaokahaiae</name>
    <dbReference type="NCBI Taxonomy" id="1748331"/>
    <lineage>
        <taxon>Archaea</taxon>
        <taxon>Methanobacteriati</taxon>
        <taxon>Methanobacteriota</taxon>
        <taxon>Stenosarchaea group</taxon>
        <taxon>Halobacteria</taxon>
        <taxon>Halobacteriales</taxon>
        <taxon>Haloferacaceae</taxon>
        <taxon>Haloferax</taxon>
    </lineage>
</organism>
<evidence type="ECO:0000259" key="4">
    <source>
        <dbReference type="Pfam" id="PF04967"/>
    </source>
</evidence>
<dbReference type="RefSeq" id="WP_390222429.1">
    <property type="nucleotide sequence ID" value="NZ_JBHTAA010000002.1"/>
</dbReference>
<keyword evidence="2" id="KW-0804">Transcription</keyword>
<dbReference type="PANTHER" id="PTHR34236">
    <property type="entry name" value="DIMETHYL SULFOXIDE REDUCTASE TRANSCRIPTIONAL ACTIVATOR"/>
    <property type="match status" value="1"/>
</dbReference>
<comment type="caution">
    <text evidence="5">The sequence shown here is derived from an EMBL/GenBank/DDBJ whole genome shotgun (WGS) entry which is preliminary data.</text>
</comment>
<sequence length="243" mass="27540">MTLFATVHVESPVLETSVRQAGDVSVTLEHQSKTTDGELDMTLWVSGDTHYLDEFEAGMDADETVSRWIPIEGASTRRLYQTRVTAQAGRLQDYHGWTDGRATFLTAHREVDGWTVEMYLSDRSVLQQLAAECESNDVRFDLYQVTEVEQIEETRQFGLSKVQMETLLTALERGYYSVPREENLEELSRPLNVSHQAVSERLRRGVGSLIKNTIATQWDDTHPRPPRPNVSPVDSSTEEHALS</sequence>
<reference evidence="5 6" key="1">
    <citation type="journal article" date="2019" name="Int. J. Syst. Evol. Microbiol.">
        <title>The Global Catalogue of Microorganisms (GCM) 10K type strain sequencing project: providing services to taxonomists for standard genome sequencing and annotation.</title>
        <authorList>
            <consortium name="The Broad Institute Genomics Platform"/>
            <consortium name="The Broad Institute Genome Sequencing Center for Infectious Disease"/>
            <person name="Wu L."/>
            <person name="Ma J."/>
        </authorList>
    </citation>
    <scope>NUCLEOTIDE SEQUENCE [LARGE SCALE GENOMIC DNA]</scope>
    <source>
        <strain evidence="5 6">DSM 29988</strain>
    </source>
</reference>
<dbReference type="AlphaFoldDB" id="A0ABD5ZD02"/>
<evidence type="ECO:0000256" key="1">
    <source>
        <dbReference type="ARBA" id="ARBA00023015"/>
    </source>
</evidence>
<keyword evidence="1" id="KW-0805">Transcription regulation</keyword>